<evidence type="ECO:0000313" key="7">
    <source>
        <dbReference type="EMBL" id="GAA0852871.1"/>
    </source>
</evidence>
<keyword evidence="4" id="KW-0479">Metal-binding</keyword>
<dbReference type="InterPro" id="IPR035902">
    <property type="entry name" value="Nuc_phospho_transferase"/>
</dbReference>
<evidence type="ECO:0000256" key="2">
    <source>
        <dbReference type="ARBA" id="ARBA00022679"/>
    </source>
</evidence>
<comment type="subunit">
    <text evidence="4">Homodimer.</text>
</comment>
<dbReference type="InterPro" id="IPR036320">
    <property type="entry name" value="Glycosyl_Trfase_fam3_N_dom_sf"/>
</dbReference>
<feature type="binding site" evidence="4">
    <location>
        <position position="95"/>
    </location>
    <ligand>
        <name>Mg(2+)</name>
        <dbReference type="ChEBI" id="CHEBI:18420"/>
        <label>1</label>
    </ligand>
</feature>
<feature type="domain" description="Glycosyl transferase family 3" evidence="5">
    <location>
        <begin position="77"/>
        <end position="327"/>
    </location>
</feature>
<dbReference type="Pfam" id="PF00591">
    <property type="entry name" value="Glycos_transf_3"/>
    <property type="match status" value="1"/>
</dbReference>
<dbReference type="InterPro" id="IPR000312">
    <property type="entry name" value="Glycosyl_Trfase_fam3"/>
</dbReference>
<feature type="binding site" evidence="4">
    <location>
        <position position="114"/>
    </location>
    <ligand>
        <name>anthranilate</name>
        <dbReference type="ChEBI" id="CHEBI:16567"/>
        <label>1</label>
    </ligand>
</feature>
<keyword evidence="2 4" id="KW-0808">Transferase</keyword>
<dbReference type="SUPFAM" id="SSF47648">
    <property type="entry name" value="Nucleoside phosphorylase/phosphoribosyltransferase N-terminal domain"/>
    <property type="match status" value="1"/>
</dbReference>
<organism evidence="7 8">
    <name type="scientific">Aliiglaciecola litoralis</name>
    <dbReference type="NCBI Taxonomy" id="582857"/>
    <lineage>
        <taxon>Bacteria</taxon>
        <taxon>Pseudomonadati</taxon>
        <taxon>Pseudomonadota</taxon>
        <taxon>Gammaproteobacteria</taxon>
        <taxon>Alteromonadales</taxon>
        <taxon>Alteromonadaceae</taxon>
        <taxon>Aliiglaciecola</taxon>
    </lineage>
</organism>
<evidence type="ECO:0000259" key="6">
    <source>
        <dbReference type="Pfam" id="PF02885"/>
    </source>
</evidence>
<dbReference type="InterPro" id="IPR005940">
    <property type="entry name" value="Anthranilate_Pribosyl_Tfrase"/>
</dbReference>
<keyword evidence="8" id="KW-1185">Reference proteome</keyword>
<evidence type="ECO:0000256" key="1">
    <source>
        <dbReference type="ARBA" id="ARBA00022676"/>
    </source>
</evidence>
<feature type="domain" description="Glycosyl transferase family 3 N-terminal" evidence="6">
    <location>
        <begin position="7"/>
        <end position="68"/>
    </location>
</feature>
<name>A0ABN1LD71_9ALTE</name>
<dbReference type="Proteomes" id="UP001500359">
    <property type="component" value="Unassembled WGS sequence"/>
</dbReference>
<dbReference type="HAMAP" id="MF_00211">
    <property type="entry name" value="TrpD"/>
    <property type="match status" value="1"/>
</dbReference>
<feature type="binding site" evidence="4">
    <location>
        <begin position="86"/>
        <end position="87"/>
    </location>
    <ligand>
        <name>5-phospho-alpha-D-ribose 1-diphosphate</name>
        <dbReference type="ChEBI" id="CHEBI:58017"/>
    </ligand>
</feature>
<feature type="binding site" evidence="4">
    <location>
        <position position="91"/>
    </location>
    <ligand>
        <name>5-phospho-alpha-D-ribose 1-diphosphate</name>
        <dbReference type="ChEBI" id="CHEBI:58017"/>
    </ligand>
</feature>
<feature type="binding site" evidence="4">
    <location>
        <position position="228"/>
    </location>
    <ligand>
        <name>Mg(2+)</name>
        <dbReference type="ChEBI" id="CHEBI:18420"/>
        <label>1</label>
    </ligand>
</feature>
<dbReference type="PANTHER" id="PTHR43285">
    <property type="entry name" value="ANTHRANILATE PHOSPHORIBOSYLTRANSFERASE"/>
    <property type="match status" value="1"/>
</dbReference>
<feature type="binding site" evidence="4">
    <location>
        <position position="83"/>
    </location>
    <ligand>
        <name>anthranilate</name>
        <dbReference type="ChEBI" id="CHEBI:16567"/>
        <label>1</label>
    </ligand>
</feature>
<keyword evidence="4" id="KW-0028">Amino-acid biosynthesis</keyword>
<evidence type="ECO:0000259" key="5">
    <source>
        <dbReference type="Pfam" id="PF00591"/>
    </source>
</evidence>
<dbReference type="GO" id="GO:0016757">
    <property type="term" value="F:glycosyltransferase activity"/>
    <property type="evidence" value="ECO:0007669"/>
    <property type="project" value="UniProtKB-KW"/>
</dbReference>
<feature type="binding site" evidence="4">
    <location>
        <position position="169"/>
    </location>
    <ligand>
        <name>anthranilate</name>
        <dbReference type="ChEBI" id="CHEBI:16567"/>
        <label>2</label>
    </ligand>
</feature>
<keyword evidence="4" id="KW-0057">Aromatic amino acid biosynthesis</keyword>
<feature type="binding site" evidence="4">
    <location>
        <position position="227"/>
    </location>
    <ligand>
        <name>Mg(2+)</name>
        <dbReference type="ChEBI" id="CHEBI:18420"/>
        <label>2</label>
    </ligand>
</feature>
<protein>
    <recommendedName>
        <fullName evidence="4">Anthranilate phosphoribosyltransferase</fullName>
        <ecNumber evidence="4">2.4.2.18</ecNumber>
    </recommendedName>
</protein>
<dbReference type="RefSeq" id="WP_343856068.1">
    <property type="nucleotide sequence ID" value="NZ_BAAAFD010000001.1"/>
</dbReference>
<comment type="similarity">
    <text evidence="4">Belongs to the anthranilate phosphoribosyltransferase family.</text>
</comment>
<feature type="binding site" evidence="4">
    <location>
        <position position="228"/>
    </location>
    <ligand>
        <name>Mg(2+)</name>
        <dbReference type="ChEBI" id="CHEBI:18420"/>
        <label>2</label>
    </ligand>
</feature>
<evidence type="ECO:0000256" key="3">
    <source>
        <dbReference type="ARBA" id="ARBA00022822"/>
    </source>
</evidence>
<dbReference type="NCBIfam" id="TIGR01245">
    <property type="entry name" value="trpD"/>
    <property type="match status" value="1"/>
</dbReference>
<comment type="caution">
    <text evidence="7">The sequence shown here is derived from an EMBL/GenBank/DDBJ whole genome shotgun (WGS) entry which is preliminary data.</text>
</comment>
<dbReference type="PANTHER" id="PTHR43285:SF2">
    <property type="entry name" value="ANTHRANILATE PHOSPHORIBOSYLTRANSFERASE"/>
    <property type="match status" value="1"/>
</dbReference>
<comment type="function">
    <text evidence="4">Catalyzes the transfer of the phosphoribosyl group of 5-phosphorylribose-1-pyrophosphate (PRPP) to anthranilate to yield N-(5'-phosphoribosyl)-anthranilate (PRA).</text>
</comment>
<evidence type="ECO:0000313" key="8">
    <source>
        <dbReference type="Proteomes" id="UP001500359"/>
    </source>
</evidence>
<dbReference type="Pfam" id="PF02885">
    <property type="entry name" value="Glycos_trans_3N"/>
    <property type="match status" value="1"/>
</dbReference>
<comment type="caution">
    <text evidence="4">Lacks conserved residue(s) required for the propagation of feature annotation.</text>
</comment>
<gene>
    <name evidence="4 7" type="primary">trpD</name>
    <name evidence="7" type="ORF">GCM10009114_04160</name>
</gene>
<comment type="cofactor">
    <cofactor evidence="4">
        <name>Mg(2+)</name>
        <dbReference type="ChEBI" id="CHEBI:18420"/>
    </cofactor>
    <text evidence="4">Binds 2 magnesium ions per monomer.</text>
</comment>
<reference evidence="7 8" key="1">
    <citation type="journal article" date="2019" name="Int. J. Syst. Evol. Microbiol.">
        <title>The Global Catalogue of Microorganisms (GCM) 10K type strain sequencing project: providing services to taxonomists for standard genome sequencing and annotation.</title>
        <authorList>
            <consortium name="The Broad Institute Genomics Platform"/>
            <consortium name="The Broad Institute Genome Sequencing Center for Infectious Disease"/>
            <person name="Wu L."/>
            <person name="Ma J."/>
        </authorList>
    </citation>
    <scope>NUCLEOTIDE SEQUENCE [LARGE SCALE GENOMIC DNA]</scope>
    <source>
        <strain evidence="7 8">JCM 15896</strain>
    </source>
</reference>
<keyword evidence="1 4" id="KW-0328">Glycosyltransferase</keyword>
<dbReference type="EC" id="2.4.2.18" evidence="4"/>
<accession>A0ABN1LD71</accession>
<keyword evidence="3 4" id="KW-0822">Tryptophan biosynthesis</keyword>
<keyword evidence="4" id="KW-0460">Magnesium</keyword>
<dbReference type="EMBL" id="BAAAFD010000001">
    <property type="protein sequence ID" value="GAA0852871.1"/>
    <property type="molecule type" value="Genomic_DNA"/>
</dbReference>
<feature type="binding site" evidence="4">
    <location>
        <begin position="93"/>
        <end position="96"/>
    </location>
    <ligand>
        <name>5-phospho-alpha-D-ribose 1-diphosphate</name>
        <dbReference type="ChEBI" id="CHEBI:58017"/>
    </ligand>
</feature>
<sequence>MDTLTFSYLDTLYQGQDLTQAQCQALFDQVIKGKLDDIVISSMLTALKIKGESPAEIAGAAAALINNAAPFPRPDYAFADIVGTGGDGHNTINISSAAAIVAASCGVKVAKHGNRSVSSKSGSADLFRTFGMDLTMSAATARQCLDETGLCFLFAPNYHAGIKHAMPVRTTLKTRTLFNLLGPLANPAKPSHMMIGVYAPELVRPFAETLKLLGYQHAMVVHGSGLDELALHGPSKVAELQGSEIHEYQVTPEDFGLKPYSLDSIKGGEPEENKALIENVLRGQGDIAHQSAVAINTAALLKLTGIAADFTEGTAIALAAMNGGQAYQTILAAAKTSQRGTH</sequence>
<feature type="binding site" evidence="4">
    <location>
        <position position="83"/>
    </location>
    <ligand>
        <name>5-phospho-alpha-D-ribose 1-diphosphate</name>
        <dbReference type="ChEBI" id="CHEBI:58017"/>
    </ligand>
</feature>
<comment type="catalytic activity">
    <reaction evidence="4">
        <text>N-(5-phospho-beta-D-ribosyl)anthranilate + diphosphate = 5-phospho-alpha-D-ribose 1-diphosphate + anthranilate</text>
        <dbReference type="Rhea" id="RHEA:11768"/>
        <dbReference type="ChEBI" id="CHEBI:16567"/>
        <dbReference type="ChEBI" id="CHEBI:18277"/>
        <dbReference type="ChEBI" id="CHEBI:33019"/>
        <dbReference type="ChEBI" id="CHEBI:58017"/>
        <dbReference type="EC" id="2.4.2.18"/>
    </reaction>
</comment>
<feature type="binding site" evidence="4">
    <location>
        <begin position="111"/>
        <end position="119"/>
    </location>
    <ligand>
        <name>5-phospho-alpha-D-ribose 1-diphosphate</name>
        <dbReference type="ChEBI" id="CHEBI:58017"/>
    </ligand>
</feature>
<dbReference type="InterPro" id="IPR017459">
    <property type="entry name" value="Glycosyl_Trfase_fam3_N_dom"/>
</dbReference>
<feature type="binding site" evidence="4">
    <location>
        <position position="123"/>
    </location>
    <ligand>
        <name>5-phospho-alpha-D-ribose 1-diphosphate</name>
        <dbReference type="ChEBI" id="CHEBI:58017"/>
    </ligand>
</feature>
<dbReference type="SUPFAM" id="SSF52418">
    <property type="entry name" value="Nucleoside phosphorylase/phosphoribosyltransferase catalytic domain"/>
    <property type="match status" value="1"/>
</dbReference>
<dbReference type="Gene3D" id="3.40.1030.10">
    <property type="entry name" value="Nucleoside phosphorylase/phosphoribosyltransferase catalytic domain"/>
    <property type="match status" value="1"/>
</dbReference>
<comment type="pathway">
    <text evidence="4">Amino-acid biosynthesis; L-tryptophan biosynthesis; L-tryptophan from chorismate: step 2/5.</text>
</comment>
<proteinExistence type="inferred from homology"/>
<evidence type="ECO:0000256" key="4">
    <source>
        <dbReference type="HAMAP-Rule" id="MF_00211"/>
    </source>
</evidence>
<dbReference type="Gene3D" id="1.20.970.10">
    <property type="entry name" value="Transferase, Pyrimidine Nucleoside Phosphorylase, Chain C"/>
    <property type="match status" value="1"/>
</dbReference>